<dbReference type="SUPFAM" id="SSF55008">
    <property type="entry name" value="HMA, heavy metal-associated domain"/>
    <property type="match status" value="1"/>
</dbReference>
<dbReference type="Gene3D" id="3.30.70.100">
    <property type="match status" value="1"/>
</dbReference>
<name>A0A1I8JN15_9PLAT</name>
<dbReference type="SUPFAM" id="SSF53927">
    <property type="entry name" value="Cytidine deaminase-like"/>
    <property type="match status" value="1"/>
</dbReference>
<feature type="region of interest" description="Disordered" evidence="13">
    <location>
        <begin position="112"/>
        <end position="142"/>
    </location>
</feature>
<accession>A0A1I8JN15</accession>
<evidence type="ECO:0000313" key="17">
    <source>
        <dbReference type="WBParaSite" id="snap_masked-unitig_16731-processed-gene-0.0-mRNA-1"/>
    </source>
</evidence>
<dbReference type="GO" id="GO:0003824">
    <property type="term" value="F:catalytic activity"/>
    <property type="evidence" value="ECO:0007669"/>
    <property type="project" value="InterPro"/>
</dbReference>
<evidence type="ECO:0000256" key="3">
    <source>
        <dbReference type="ARBA" id="ARBA00022448"/>
    </source>
</evidence>
<evidence type="ECO:0000256" key="1">
    <source>
        <dbReference type="ARBA" id="ARBA00001973"/>
    </source>
</evidence>
<feature type="domain" description="HMA" evidence="14">
    <location>
        <begin position="318"/>
        <end position="384"/>
    </location>
</feature>
<dbReference type="PANTHER" id="PTHR46504">
    <property type="entry name" value="TRNASE Z TRZ1"/>
    <property type="match status" value="1"/>
</dbReference>
<evidence type="ECO:0000313" key="16">
    <source>
        <dbReference type="Proteomes" id="UP000095280"/>
    </source>
</evidence>
<feature type="compositionally biased region" description="Basic and acidic residues" evidence="13">
    <location>
        <begin position="125"/>
        <end position="136"/>
    </location>
</feature>
<organism evidence="16 17">
    <name type="scientific">Macrostomum lignano</name>
    <dbReference type="NCBI Taxonomy" id="282301"/>
    <lineage>
        <taxon>Eukaryota</taxon>
        <taxon>Metazoa</taxon>
        <taxon>Spiralia</taxon>
        <taxon>Lophotrochozoa</taxon>
        <taxon>Platyhelminthes</taxon>
        <taxon>Rhabditophora</taxon>
        <taxon>Macrostomorpha</taxon>
        <taxon>Macrostomida</taxon>
        <taxon>Macrostomidae</taxon>
        <taxon>Macrostomum</taxon>
    </lineage>
</organism>
<evidence type="ECO:0000256" key="9">
    <source>
        <dbReference type="ARBA" id="ARBA00023136"/>
    </source>
</evidence>
<feature type="compositionally biased region" description="Polar residues" evidence="13">
    <location>
        <begin position="666"/>
        <end position="684"/>
    </location>
</feature>
<dbReference type="GO" id="GO:0006801">
    <property type="term" value="P:superoxide metabolic process"/>
    <property type="evidence" value="ECO:0007669"/>
    <property type="project" value="InterPro"/>
</dbReference>
<comment type="cofactor">
    <cofactor evidence="1">
        <name>Cu(2+)</name>
        <dbReference type="ChEBI" id="CHEBI:29036"/>
    </cofactor>
</comment>
<evidence type="ECO:0000256" key="12">
    <source>
        <dbReference type="RuleBase" id="RU000679"/>
    </source>
</evidence>
<dbReference type="SUPFAM" id="SSF49329">
    <property type="entry name" value="Cu,Zn superoxide dismutase-like"/>
    <property type="match status" value="2"/>
</dbReference>
<dbReference type="InterPro" id="IPR036866">
    <property type="entry name" value="RibonucZ/Hydroxyglut_hydro"/>
</dbReference>
<dbReference type="PROSITE" id="PS51747">
    <property type="entry name" value="CYT_DCMP_DEAMINASES_2"/>
    <property type="match status" value="1"/>
</dbReference>
<feature type="region of interest" description="Disordered" evidence="13">
    <location>
        <begin position="1349"/>
        <end position="1386"/>
    </location>
</feature>
<proteinExistence type="inferred from homology"/>
<evidence type="ECO:0000256" key="8">
    <source>
        <dbReference type="ARBA" id="ARBA00023065"/>
    </source>
</evidence>
<dbReference type="InterPro" id="IPR016193">
    <property type="entry name" value="Cytidine_deaminase-like"/>
</dbReference>
<comment type="subcellular location">
    <subcellularLocation>
        <location evidence="2">Membrane</location>
        <topology evidence="2">Multi-pass membrane protein</topology>
    </subcellularLocation>
</comment>
<dbReference type="InterPro" id="IPR002125">
    <property type="entry name" value="CMP_dCMP_dom"/>
</dbReference>
<dbReference type="Gene3D" id="1.10.287.770">
    <property type="entry name" value="YojJ-like"/>
    <property type="match status" value="1"/>
</dbReference>
<dbReference type="InterPro" id="IPR036423">
    <property type="entry name" value="SOD-like_Cu/Zn_dom_sf"/>
</dbReference>
<comment type="similarity">
    <text evidence="12">Belongs to the amiloride-sensitive sodium channel (TC 1.A.6) family.</text>
</comment>
<evidence type="ECO:0000259" key="14">
    <source>
        <dbReference type="PROSITE" id="PS50846"/>
    </source>
</evidence>
<feature type="compositionally biased region" description="Polar residues" evidence="13">
    <location>
        <begin position="1369"/>
        <end position="1386"/>
    </location>
</feature>
<evidence type="ECO:0000256" key="11">
    <source>
        <dbReference type="ARBA" id="ARBA00023303"/>
    </source>
</evidence>
<keyword evidence="5 12" id="KW-0812">Transmembrane</keyword>
<feature type="domain" description="CMP/dCMP-type deaminase" evidence="15">
    <location>
        <begin position="681"/>
        <end position="815"/>
    </location>
</feature>
<evidence type="ECO:0000256" key="10">
    <source>
        <dbReference type="ARBA" id="ARBA00023201"/>
    </source>
</evidence>
<dbReference type="GO" id="GO:0005272">
    <property type="term" value="F:sodium channel activity"/>
    <property type="evidence" value="ECO:0007669"/>
    <property type="project" value="UniProtKB-KW"/>
</dbReference>
<keyword evidence="3 12" id="KW-0813">Transport</keyword>
<evidence type="ECO:0000259" key="15">
    <source>
        <dbReference type="PROSITE" id="PS51747"/>
    </source>
</evidence>
<feature type="region of interest" description="Disordered" evidence="13">
    <location>
        <begin position="624"/>
        <end position="693"/>
    </location>
</feature>
<dbReference type="CDD" id="cd01285">
    <property type="entry name" value="nucleoside_deaminase"/>
    <property type="match status" value="1"/>
</dbReference>
<dbReference type="GO" id="GO:0016020">
    <property type="term" value="C:membrane"/>
    <property type="evidence" value="ECO:0007669"/>
    <property type="project" value="UniProtKB-SubCell"/>
</dbReference>
<dbReference type="Pfam" id="PF00858">
    <property type="entry name" value="ASC"/>
    <property type="match status" value="1"/>
</dbReference>
<keyword evidence="9" id="KW-0472">Membrane</keyword>
<dbReference type="Proteomes" id="UP000095280">
    <property type="component" value="Unplaced"/>
</dbReference>
<keyword evidence="8 12" id="KW-0406">Ion transport</keyword>
<evidence type="ECO:0000256" key="2">
    <source>
        <dbReference type="ARBA" id="ARBA00004141"/>
    </source>
</evidence>
<keyword evidence="16" id="KW-1185">Reference proteome</keyword>
<feature type="compositionally biased region" description="Low complexity" evidence="13">
    <location>
        <begin position="1154"/>
        <end position="1163"/>
    </location>
</feature>
<feature type="compositionally biased region" description="Basic and acidic residues" evidence="13">
    <location>
        <begin position="1356"/>
        <end position="1368"/>
    </location>
</feature>
<evidence type="ECO:0000256" key="5">
    <source>
        <dbReference type="ARBA" id="ARBA00022692"/>
    </source>
</evidence>
<dbReference type="Gene3D" id="2.60.40.200">
    <property type="entry name" value="Superoxide dismutase, copper/zinc binding domain"/>
    <property type="match status" value="1"/>
</dbReference>
<feature type="region of interest" description="Disordered" evidence="13">
    <location>
        <begin position="1154"/>
        <end position="1180"/>
    </location>
</feature>
<dbReference type="Pfam" id="PF00383">
    <property type="entry name" value="dCMP_cyt_deam_1"/>
    <property type="match status" value="1"/>
</dbReference>
<dbReference type="InterPro" id="IPR036163">
    <property type="entry name" value="HMA_dom_sf"/>
</dbReference>
<keyword evidence="7" id="KW-0915">Sodium</keyword>
<evidence type="ECO:0000256" key="13">
    <source>
        <dbReference type="SAM" id="MobiDB-lite"/>
    </source>
</evidence>
<dbReference type="CDD" id="cd00371">
    <property type="entry name" value="HMA"/>
    <property type="match status" value="1"/>
</dbReference>
<reference evidence="17" key="1">
    <citation type="submission" date="2016-11" db="UniProtKB">
        <authorList>
            <consortium name="WormBaseParasite"/>
        </authorList>
    </citation>
    <scope>IDENTIFICATION</scope>
</reference>
<dbReference type="SUPFAM" id="SSF56281">
    <property type="entry name" value="Metallo-hydrolase/oxidoreductase"/>
    <property type="match status" value="1"/>
</dbReference>
<dbReference type="InterPro" id="IPR006121">
    <property type="entry name" value="HMA_dom"/>
</dbReference>
<keyword evidence="10 12" id="KW-0739">Sodium transport</keyword>
<dbReference type="PROSITE" id="PS50846">
    <property type="entry name" value="HMA_2"/>
    <property type="match status" value="1"/>
</dbReference>
<keyword evidence="4 12" id="KW-0894">Sodium channel</keyword>
<evidence type="ECO:0000256" key="4">
    <source>
        <dbReference type="ARBA" id="ARBA00022461"/>
    </source>
</evidence>
<keyword evidence="6" id="KW-1133">Transmembrane helix</keyword>
<dbReference type="PANTHER" id="PTHR46504:SF2">
    <property type="entry name" value="TRNASE Z TRZ1"/>
    <property type="match status" value="1"/>
</dbReference>
<dbReference type="GO" id="GO:0046872">
    <property type="term" value="F:metal ion binding"/>
    <property type="evidence" value="ECO:0007669"/>
    <property type="project" value="InterPro"/>
</dbReference>
<protein>
    <submittedName>
        <fullName evidence="17">Lactamase_B domain-containing protein</fullName>
    </submittedName>
</protein>
<dbReference type="InterPro" id="IPR001873">
    <property type="entry name" value="ENaC"/>
</dbReference>
<evidence type="ECO:0000256" key="6">
    <source>
        <dbReference type="ARBA" id="ARBA00022989"/>
    </source>
</evidence>
<dbReference type="Gene3D" id="3.60.15.10">
    <property type="entry name" value="Ribonuclease Z/Hydroxyacylglutathione hydrolase-like"/>
    <property type="match status" value="1"/>
</dbReference>
<evidence type="ECO:0000256" key="7">
    <source>
        <dbReference type="ARBA" id="ARBA00023053"/>
    </source>
</evidence>
<feature type="compositionally biased region" description="Low complexity" evidence="13">
    <location>
        <begin position="650"/>
        <end position="662"/>
    </location>
</feature>
<keyword evidence="11 12" id="KW-0407">Ion channel</keyword>
<sequence>TAKAASWVEFFADQPQNKLRVFDWSVSGFETCIVVHGPSFRLALDIGACPPQAISADHVFISHGHVDHCGALHQHMRRRQLVGLPPATYYVPEHLVQPLIDIARLFSVVHGDEDEDNEGGSAKLSTKDKKSKKEDATVADGASAEAGSDEIKIYGKIVAATPGDDLQLSKNLRIRPFATDHRVPSIGCLVYCKRSQLLPKYAGLPGAELAELARNGEQLREARWEPAIGYTGDTRFTVLACPPEPDLLKVRLLVCELTYVEGPTDTAEKYGHCHLHDFSSRANLFDNVGQLLFVHFSRRHSPDQVINAVLTSLPEELRSKLQFAVNMTCQSCADSVSRVLSSHQPASDFADIRIQLTEQRVILRTSLHVDSVLELLETTGCRAVLQGVGTASQGMRGQDFASGVNDQQCLFDGTVDGLERDSWYSLEVRQGGDLSGGSDTCGPVYNDGSDDAQRLHGNSNAYGLTSVLADELTCPRPHLVPVASGFLSNDLRPLSGLQKFLAANFPAPDLRHLKRAAPAASAPDCSRRFRVLLCHAADLPNLECSEEFSTIWRPKLDSVEIVMAPGSAPRTRRQWELTSGYWPCSFHADKSIESELSLDCFTKAEGVACLRHMLRSLALGRTSGSASADTSGLKPASGFTSADTSGLKPASTSGSTSADTSGLKPGSTSADTSGLKPGSTSADTSCLKPASTSGPASASSSSAFAALRLPVPQSACLIVDPRNDTVLVECQDERHLCPTWHATLRAVQQLGGRGDYLCTGLDAYVTDEPCHMCAMALLHSRVARVFYCRPRPRGALGSIAKLHCHPRLNHRFRVYRLFPLMSKSAGCSENVCAAGIVARSAGLFANDKRICSCDGVEIWSERDVPSVGAGRAAAAAALKNNQTMLTPRSSFRSIVYQFANDSSVHGLSRLVGNRPIHLKLCWCLSCLLLAGWFAFSLSICVEVDFQFPDVYICPTSPFSAAIRFRGAWTVGPPDGRQPAPSSLGAILPSGEHLRCAKLLLSDLEQLMLSLPMNHLEILLIADSATQLFSLTDTIHFYGSDGPRRIAVPAAKWSLANGFDGFNSAGLRLLLTEKNTYPGAQSAGMLLSPGLAVEARISMLETRHDVAEFGEEDCLGKEVAGRTVYFLNPYDHANPYEFRYSQDYCYYTNSSGGSLGTSTAAKASTRADARRQPRRRWQSDSGQLLQLVSSRINVIRDGLNLTTLRAAPRDAALACAKQRPCQRRTYSVAWSAAMWPSESDAVPLVAAFRSRLQEKPAEPKPLFHYLVNNCSVGDAKLYSSLRAQAMLLKLSAANQLSSRVQVSLAYTSYEMFAEVGGILGLYLGCSILTIVEVLELLHNLLALMLCPTTSSSDDWEEQPKSDQASDWKENSTPATNEMSLQSLEADG</sequence>
<dbReference type="WBParaSite" id="snap_masked-unitig_16731-processed-gene-0.0-mRNA-1">
    <property type="protein sequence ID" value="snap_masked-unitig_16731-processed-gene-0.0-mRNA-1"/>
    <property type="gene ID" value="snap_masked-unitig_16731-processed-gene-0.0"/>
</dbReference>
<dbReference type="Gene3D" id="3.40.140.10">
    <property type="entry name" value="Cytidine Deaminase, domain 2"/>
    <property type="match status" value="1"/>
</dbReference>